<dbReference type="OrthoDB" id="1938156at2759"/>
<dbReference type="Pfam" id="PF00262">
    <property type="entry name" value="Calreticulin"/>
    <property type="match status" value="1"/>
</dbReference>
<dbReference type="SUPFAM" id="SSF49899">
    <property type="entry name" value="Concanavalin A-like lectins/glucanases"/>
    <property type="match status" value="1"/>
</dbReference>
<feature type="disulfide bond" evidence="8">
    <location>
        <begin position="134"/>
        <end position="169"/>
    </location>
</feature>
<comment type="similarity">
    <text evidence="2 9">Belongs to the calreticulin family.</text>
</comment>
<evidence type="ECO:0000256" key="8">
    <source>
        <dbReference type="PIRSR" id="PIRSR601580-3"/>
    </source>
</evidence>
<sequence>MWLISCALASLALAVDVEGPTLDFNSRDLTLSKDSFWEDFQTYNDKRPLEESWIVSESLGQDPSTGESTRRYKGEWDVQEPYNLKALKGDRALTLKNSGVAAMIGRVLPQPIECTADSDLVVQYEVQLQNDLKCGGAFVKLLPEVSPSELREYAGTSPILELLFGPDMCPPYTDEIHLGIKKTNPYSMAPELKLLKEAPLSSLSDTAIAHLYTLILKGSTGEYEIRVDGSVTKAGRLLDEGAFSPGFNPPKYIPDPNEEKPTEWDDLKLVPDPNVKKPDDWNESEPLLIPDDIEEKPADWDESMPVIVPDSSRERPEWWDDEHDGEWIAPMIENPACGEISGCGEWEPSLIDNPNYKGPWEPPLIENPNYQGVWQAKNIRNPNYFEDSAPAKLENKIGAIVFEFWSGTSNLLIDNIYIGKHIDEAEFLGNSTFAAKRALQDKQNEHRLGAKKPQSPPPTLDGSPNFYDQVIDFILTHVSPSTAILTIITTIIGLLTLGKRKPQPPKKTETRKSE</sequence>
<evidence type="ECO:0000256" key="9">
    <source>
        <dbReference type="RuleBase" id="RU362126"/>
    </source>
</evidence>
<dbReference type="Proteomes" id="UP000005627">
    <property type="component" value="Chromosome 8"/>
</dbReference>
<dbReference type="PRINTS" id="PR00626">
    <property type="entry name" value="CALRETICULIN"/>
</dbReference>
<dbReference type="STRING" id="1076872.G8ZZL9"/>
<keyword evidence="4 9" id="KW-0256">Endoplasmic reticulum</keyword>
<evidence type="ECO:0008006" key="12">
    <source>
        <dbReference type="Google" id="ProtNLM"/>
    </source>
</evidence>
<dbReference type="InterPro" id="IPR009033">
    <property type="entry name" value="Calreticulin/calnexin_P_dom_sf"/>
</dbReference>
<dbReference type="EMBL" id="HE616749">
    <property type="protein sequence ID" value="CCE94063.1"/>
    <property type="molecule type" value="Genomic_DNA"/>
</dbReference>
<evidence type="ECO:0000256" key="3">
    <source>
        <dbReference type="ARBA" id="ARBA00022692"/>
    </source>
</evidence>
<evidence type="ECO:0000256" key="6">
    <source>
        <dbReference type="ARBA" id="ARBA00023136"/>
    </source>
</evidence>
<evidence type="ECO:0000313" key="11">
    <source>
        <dbReference type="Proteomes" id="UP000005627"/>
    </source>
</evidence>
<dbReference type="FunCoup" id="G8ZZL9">
    <property type="interactions" value="260"/>
</dbReference>
<dbReference type="PANTHER" id="PTHR11073:SF1">
    <property type="entry name" value="CALNEXIN 14D-RELATED"/>
    <property type="match status" value="1"/>
</dbReference>
<name>G8ZZL9_TORDE</name>
<dbReference type="FunFam" id="2.10.250.10:FF:000001">
    <property type="entry name" value="Calnexin homolog"/>
    <property type="match status" value="1"/>
</dbReference>
<dbReference type="KEGG" id="tdl:TDEL_0H02040"/>
<dbReference type="PANTHER" id="PTHR11073">
    <property type="entry name" value="CALRETICULIN AND CALNEXIN"/>
    <property type="match status" value="1"/>
</dbReference>
<accession>G8ZZL9</accession>
<dbReference type="GO" id="GO:0006457">
    <property type="term" value="P:protein folding"/>
    <property type="evidence" value="ECO:0007669"/>
    <property type="project" value="EnsemblFungi"/>
</dbReference>
<dbReference type="InterPro" id="IPR001580">
    <property type="entry name" value="Calret/calnex"/>
</dbReference>
<keyword evidence="8" id="KW-1015">Disulfide bond</keyword>
<feature type="transmembrane region" description="Helical" evidence="9">
    <location>
        <begin position="473"/>
        <end position="497"/>
    </location>
</feature>
<keyword evidence="6 9" id="KW-0472">Membrane</keyword>
<comment type="subcellular location">
    <subcellularLocation>
        <location evidence="1">Endoplasmic reticulum membrane</location>
        <topology evidence="1">Single-pass membrane protein</topology>
    </subcellularLocation>
</comment>
<dbReference type="Gene3D" id="2.60.120.200">
    <property type="match status" value="1"/>
</dbReference>
<evidence type="ECO:0000256" key="4">
    <source>
        <dbReference type="ARBA" id="ARBA00022824"/>
    </source>
</evidence>
<keyword evidence="3 9" id="KW-0812">Transmembrane</keyword>
<keyword evidence="11" id="KW-1185">Reference proteome</keyword>
<dbReference type="SUPFAM" id="SSF63887">
    <property type="entry name" value="P-domain of calnexin/calreticulin"/>
    <property type="match status" value="1"/>
</dbReference>
<evidence type="ECO:0000256" key="2">
    <source>
        <dbReference type="ARBA" id="ARBA00010983"/>
    </source>
</evidence>
<proteinExistence type="inferred from homology"/>
<evidence type="ECO:0000256" key="7">
    <source>
        <dbReference type="ARBA" id="ARBA00023186"/>
    </source>
</evidence>
<dbReference type="InParanoid" id="G8ZZL9"/>
<dbReference type="GO" id="GO:0051082">
    <property type="term" value="F:unfolded protein binding"/>
    <property type="evidence" value="ECO:0007669"/>
    <property type="project" value="EnsemblFungi"/>
</dbReference>
<dbReference type="Gene3D" id="2.10.250.10">
    <property type="entry name" value="Calreticulin/calnexin, P domain"/>
    <property type="match status" value="1"/>
</dbReference>
<dbReference type="eggNOG" id="KOG0675">
    <property type="taxonomic scope" value="Eukaryota"/>
</dbReference>
<evidence type="ECO:0000256" key="5">
    <source>
        <dbReference type="ARBA" id="ARBA00022989"/>
    </source>
</evidence>
<dbReference type="RefSeq" id="XP_003683274.1">
    <property type="nucleotide sequence ID" value="XM_003683226.1"/>
</dbReference>
<dbReference type="GO" id="GO:0005789">
    <property type="term" value="C:endoplasmic reticulum membrane"/>
    <property type="evidence" value="ECO:0007669"/>
    <property type="project" value="UniProtKB-SubCell"/>
</dbReference>
<dbReference type="AlphaFoldDB" id="G8ZZL9"/>
<organism evidence="10 11">
    <name type="scientific">Torulaspora delbrueckii</name>
    <name type="common">Yeast</name>
    <name type="synonym">Candida colliculosa</name>
    <dbReference type="NCBI Taxonomy" id="4950"/>
    <lineage>
        <taxon>Eukaryota</taxon>
        <taxon>Fungi</taxon>
        <taxon>Dikarya</taxon>
        <taxon>Ascomycota</taxon>
        <taxon>Saccharomycotina</taxon>
        <taxon>Saccharomycetes</taxon>
        <taxon>Saccharomycetales</taxon>
        <taxon>Saccharomycetaceae</taxon>
        <taxon>Torulaspora</taxon>
    </lineage>
</organism>
<dbReference type="InterPro" id="IPR013320">
    <property type="entry name" value="ConA-like_dom_sf"/>
</dbReference>
<keyword evidence="7 9" id="KW-0143">Chaperone</keyword>
<evidence type="ECO:0000256" key="1">
    <source>
        <dbReference type="ARBA" id="ARBA00004389"/>
    </source>
</evidence>
<dbReference type="GO" id="GO:0036503">
    <property type="term" value="P:ERAD pathway"/>
    <property type="evidence" value="ECO:0007669"/>
    <property type="project" value="EnsemblFungi"/>
</dbReference>
<gene>
    <name evidence="10" type="primary">TDEL0H02040</name>
    <name evidence="10" type="ORF">TDEL_0H02040</name>
</gene>
<evidence type="ECO:0000313" key="10">
    <source>
        <dbReference type="EMBL" id="CCE94063.1"/>
    </source>
</evidence>
<dbReference type="GO" id="GO:0005509">
    <property type="term" value="F:calcium ion binding"/>
    <property type="evidence" value="ECO:0007669"/>
    <property type="project" value="InterPro"/>
</dbReference>
<dbReference type="GeneID" id="11501227"/>
<protein>
    <recommendedName>
        <fullName evidence="12">Calnexin</fullName>
    </recommendedName>
</protein>
<dbReference type="HOGENOM" id="CLU_018224_1_2_1"/>
<keyword evidence="5 9" id="KW-1133">Transmembrane helix</keyword>
<reference evidence="10 11" key="1">
    <citation type="journal article" date="2011" name="Proc. Natl. Acad. Sci. U.S.A.">
        <title>Evolutionary erosion of yeast sex chromosomes by mating-type switching accidents.</title>
        <authorList>
            <person name="Gordon J.L."/>
            <person name="Armisen D."/>
            <person name="Proux-Wera E."/>
            <person name="Oheigeartaigh S.S."/>
            <person name="Byrne K.P."/>
            <person name="Wolfe K.H."/>
        </authorList>
    </citation>
    <scope>NUCLEOTIDE SEQUENCE [LARGE SCALE GENOMIC DNA]</scope>
    <source>
        <strain evidence="11">ATCC 10662 / CBS 1146 / NBRC 0425 / NCYC 2629 / NRRL Y-866</strain>
    </source>
</reference>